<evidence type="ECO:0000259" key="2">
    <source>
        <dbReference type="PROSITE" id="PS51366"/>
    </source>
</evidence>
<accession>A0AAV5HEZ5</accession>
<name>A0AAV5HEZ5_9ROSI</name>
<dbReference type="GO" id="GO:0003729">
    <property type="term" value="F:mRNA binding"/>
    <property type="evidence" value="ECO:0007669"/>
    <property type="project" value="TreeGrafter"/>
</dbReference>
<dbReference type="PANTHER" id="PTHR23253">
    <property type="entry name" value="EUKARYOTIC TRANSLATION INITIATION FACTOR 4 GAMMA"/>
    <property type="match status" value="1"/>
</dbReference>
<dbReference type="AlphaFoldDB" id="A0AAV5HEZ5"/>
<dbReference type="Gene3D" id="1.25.40.180">
    <property type="match status" value="1"/>
</dbReference>
<keyword evidence="4" id="KW-1185">Reference proteome</keyword>
<gene>
    <name evidence="3" type="ORF">SLEP1_g1787</name>
</gene>
<dbReference type="InterPro" id="IPR003891">
    <property type="entry name" value="Initiation_fac_eIF4g_MI"/>
</dbReference>
<dbReference type="SUPFAM" id="SSF48371">
    <property type="entry name" value="ARM repeat"/>
    <property type="match status" value="1"/>
</dbReference>
<evidence type="ECO:0000313" key="3">
    <source>
        <dbReference type="EMBL" id="GKU87383.1"/>
    </source>
</evidence>
<dbReference type="Pfam" id="PF02847">
    <property type="entry name" value="MA3"/>
    <property type="match status" value="1"/>
</dbReference>
<comment type="caution">
    <text evidence="3">The sequence shown here is derived from an EMBL/GenBank/DDBJ whole genome shotgun (WGS) entry which is preliminary data.</text>
</comment>
<dbReference type="InterPro" id="IPR016024">
    <property type="entry name" value="ARM-type_fold"/>
</dbReference>
<dbReference type="EMBL" id="BPVZ01000002">
    <property type="protein sequence ID" value="GKU87383.1"/>
    <property type="molecule type" value="Genomic_DNA"/>
</dbReference>
<evidence type="ECO:0000256" key="1">
    <source>
        <dbReference type="ARBA" id="ARBA00022845"/>
    </source>
</evidence>
<sequence length="294" mass="30976">MSTQNLEESITCTLTVPHHKEVKVKTIAEIHSEAEKTLGLRPVATANIRNGHNAGALRVMSPGGFPVTRTGSGGVMPGMPGTRKMQGIPGCDANDWEVPPSQSMPRGSGSGPVKSVVQVQQPLLGKSPSLTSKFLPQGSGGLIAGKTSALLHGGGAPPAHPSSIEPVDHKPVVSAAVAVSSPEKTLGPTTKLNLLDLQRKVKSLLEEYFSIRLLDEAQQCIEELKAPAFHLEVVKEAVALALEKIPSCLELVIKLINFILSQNVFTSKDIGTGCLLYGSLLDDIGIDLPKAPNN</sequence>
<keyword evidence="1" id="KW-0810">Translation regulation</keyword>
<dbReference type="PROSITE" id="PS51366">
    <property type="entry name" value="MI"/>
    <property type="match status" value="1"/>
</dbReference>
<dbReference type="PANTHER" id="PTHR23253:SF62">
    <property type="entry name" value="MI DOMAIN-CONTAINING PROTEIN"/>
    <property type="match status" value="1"/>
</dbReference>
<dbReference type="Proteomes" id="UP001054252">
    <property type="component" value="Unassembled WGS sequence"/>
</dbReference>
<protein>
    <recommendedName>
        <fullName evidence="2">MI domain-containing protein</fullName>
    </recommendedName>
</protein>
<dbReference type="GO" id="GO:0006417">
    <property type="term" value="P:regulation of translation"/>
    <property type="evidence" value="ECO:0007669"/>
    <property type="project" value="UniProtKB-KW"/>
</dbReference>
<proteinExistence type="predicted"/>
<dbReference type="GO" id="GO:0016281">
    <property type="term" value="C:eukaryotic translation initiation factor 4F complex"/>
    <property type="evidence" value="ECO:0007669"/>
    <property type="project" value="TreeGrafter"/>
</dbReference>
<organism evidence="3 4">
    <name type="scientific">Rubroshorea leprosula</name>
    <dbReference type="NCBI Taxonomy" id="152421"/>
    <lineage>
        <taxon>Eukaryota</taxon>
        <taxon>Viridiplantae</taxon>
        <taxon>Streptophyta</taxon>
        <taxon>Embryophyta</taxon>
        <taxon>Tracheophyta</taxon>
        <taxon>Spermatophyta</taxon>
        <taxon>Magnoliopsida</taxon>
        <taxon>eudicotyledons</taxon>
        <taxon>Gunneridae</taxon>
        <taxon>Pentapetalae</taxon>
        <taxon>rosids</taxon>
        <taxon>malvids</taxon>
        <taxon>Malvales</taxon>
        <taxon>Dipterocarpaceae</taxon>
        <taxon>Rubroshorea</taxon>
    </lineage>
</organism>
<evidence type="ECO:0000313" key="4">
    <source>
        <dbReference type="Proteomes" id="UP001054252"/>
    </source>
</evidence>
<dbReference type="GO" id="GO:0003743">
    <property type="term" value="F:translation initiation factor activity"/>
    <property type="evidence" value="ECO:0007669"/>
    <property type="project" value="TreeGrafter"/>
</dbReference>
<dbReference type="SMART" id="SM00544">
    <property type="entry name" value="MA3"/>
    <property type="match status" value="1"/>
</dbReference>
<feature type="domain" description="MI" evidence="2">
    <location>
        <begin position="196"/>
        <end position="294"/>
    </location>
</feature>
<reference evidence="3 4" key="1">
    <citation type="journal article" date="2021" name="Commun. Biol.">
        <title>The genome of Shorea leprosula (Dipterocarpaceae) highlights the ecological relevance of drought in aseasonal tropical rainforests.</title>
        <authorList>
            <person name="Ng K.K.S."/>
            <person name="Kobayashi M.J."/>
            <person name="Fawcett J.A."/>
            <person name="Hatakeyama M."/>
            <person name="Paape T."/>
            <person name="Ng C.H."/>
            <person name="Ang C.C."/>
            <person name="Tnah L.H."/>
            <person name="Lee C.T."/>
            <person name="Nishiyama T."/>
            <person name="Sese J."/>
            <person name="O'Brien M.J."/>
            <person name="Copetti D."/>
            <person name="Mohd Noor M.I."/>
            <person name="Ong R.C."/>
            <person name="Putra M."/>
            <person name="Sireger I.Z."/>
            <person name="Indrioko S."/>
            <person name="Kosugi Y."/>
            <person name="Izuno A."/>
            <person name="Isagi Y."/>
            <person name="Lee S.L."/>
            <person name="Shimizu K.K."/>
        </authorList>
    </citation>
    <scope>NUCLEOTIDE SEQUENCE [LARGE SCALE GENOMIC DNA]</scope>
    <source>
        <strain evidence="3">214</strain>
    </source>
</reference>